<evidence type="ECO:0000256" key="5">
    <source>
        <dbReference type="ARBA" id="ARBA00022989"/>
    </source>
</evidence>
<protein>
    <submittedName>
        <fullName evidence="9">Sugar transporter permease</fullName>
    </submittedName>
</protein>
<keyword evidence="6 7" id="KW-0472">Membrane</keyword>
<keyword evidence="5 7" id="KW-1133">Transmembrane helix</keyword>
<keyword evidence="3" id="KW-1003">Cell membrane</keyword>
<evidence type="ECO:0000256" key="6">
    <source>
        <dbReference type="ARBA" id="ARBA00023136"/>
    </source>
</evidence>
<dbReference type="PANTHER" id="PTHR43744:SF3">
    <property type="entry name" value="LACTOSE TRANSPORT SYSTEM PERMEASE PROTEIN LACG"/>
    <property type="match status" value="1"/>
</dbReference>
<gene>
    <name evidence="9" type="ORF">CWE10_19775</name>
</gene>
<organism evidence="9 10">
    <name type="scientific">Symbiobacterium thermophilum</name>
    <dbReference type="NCBI Taxonomy" id="2734"/>
    <lineage>
        <taxon>Bacteria</taxon>
        <taxon>Bacillati</taxon>
        <taxon>Bacillota</taxon>
        <taxon>Clostridia</taxon>
        <taxon>Eubacteriales</taxon>
        <taxon>Symbiobacteriaceae</taxon>
        <taxon>Symbiobacterium</taxon>
    </lineage>
</organism>
<dbReference type="Pfam" id="PF00528">
    <property type="entry name" value="BPD_transp_1"/>
    <property type="match status" value="1"/>
</dbReference>
<keyword evidence="4 7" id="KW-0812">Transmembrane</keyword>
<dbReference type="CDD" id="cd06261">
    <property type="entry name" value="TM_PBP2"/>
    <property type="match status" value="1"/>
</dbReference>
<evidence type="ECO:0000256" key="7">
    <source>
        <dbReference type="RuleBase" id="RU363032"/>
    </source>
</evidence>
<name>A0A953LG72_SYMTR</name>
<comment type="subcellular location">
    <subcellularLocation>
        <location evidence="1 7">Cell membrane</location>
        <topology evidence="1 7">Multi-pass membrane protein</topology>
    </subcellularLocation>
</comment>
<evidence type="ECO:0000259" key="8">
    <source>
        <dbReference type="PROSITE" id="PS50928"/>
    </source>
</evidence>
<sequence length="164" mass="18326">MSTCQSKAALAMPNYITMRRLNLIDTHLAMMLPYVASAFGTFLLRQTFRQVPRELEEAAAMDGCGPLRTLWHVFIPLARPTLVAYGLVSVSYHWNNFFWPMVVTNTPDTRPLTVGLALFAKAVEGGSDWALVTAGTVIVILPLLALFLIFQRQFISSFMHSGFK</sequence>
<dbReference type="Proteomes" id="UP000732377">
    <property type="component" value="Unassembled WGS sequence"/>
</dbReference>
<dbReference type="InterPro" id="IPR035906">
    <property type="entry name" value="MetI-like_sf"/>
</dbReference>
<dbReference type="PROSITE" id="PS50928">
    <property type="entry name" value="ABC_TM1"/>
    <property type="match status" value="1"/>
</dbReference>
<evidence type="ECO:0000313" key="9">
    <source>
        <dbReference type="EMBL" id="MBY6278345.1"/>
    </source>
</evidence>
<evidence type="ECO:0000256" key="4">
    <source>
        <dbReference type="ARBA" id="ARBA00022692"/>
    </source>
</evidence>
<reference evidence="9" key="1">
    <citation type="submission" date="2017-11" db="EMBL/GenBank/DDBJ databases">
        <title>Three new genomes from thermophilic consortium.</title>
        <authorList>
            <person name="Quaggio R."/>
            <person name="Amgarten D."/>
            <person name="Setubal J.C."/>
        </authorList>
    </citation>
    <scope>NUCLEOTIDE SEQUENCE</scope>
    <source>
        <strain evidence="9">ZCTH01-B2</strain>
    </source>
</reference>
<dbReference type="AlphaFoldDB" id="A0A953LG72"/>
<dbReference type="Gene3D" id="1.10.3720.10">
    <property type="entry name" value="MetI-like"/>
    <property type="match status" value="1"/>
</dbReference>
<keyword evidence="2 7" id="KW-0813">Transport</keyword>
<feature type="transmembrane region" description="Helical" evidence="7">
    <location>
        <begin position="129"/>
        <end position="150"/>
    </location>
</feature>
<feature type="domain" description="ABC transmembrane type-1" evidence="8">
    <location>
        <begin position="1"/>
        <end position="150"/>
    </location>
</feature>
<comment type="similarity">
    <text evidence="7">Belongs to the binding-protein-dependent transport system permease family.</text>
</comment>
<dbReference type="SUPFAM" id="SSF161098">
    <property type="entry name" value="MetI-like"/>
    <property type="match status" value="1"/>
</dbReference>
<dbReference type="EMBL" id="PIUK01000461">
    <property type="protein sequence ID" value="MBY6278345.1"/>
    <property type="molecule type" value="Genomic_DNA"/>
</dbReference>
<dbReference type="InterPro" id="IPR000515">
    <property type="entry name" value="MetI-like"/>
</dbReference>
<dbReference type="GO" id="GO:0005886">
    <property type="term" value="C:plasma membrane"/>
    <property type="evidence" value="ECO:0007669"/>
    <property type="project" value="UniProtKB-SubCell"/>
</dbReference>
<dbReference type="PANTHER" id="PTHR43744">
    <property type="entry name" value="ABC TRANSPORTER PERMEASE PROTEIN MG189-RELATED-RELATED"/>
    <property type="match status" value="1"/>
</dbReference>
<accession>A0A953LG72</accession>
<comment type="caution">
    <text evidence="9">The sequence shown here is derived from an EMBL/GenBank/DDBJ whole genome shotgun (WGS) entry which is preliminary data.</text>
</comment>
<proteinExistence type="inferred from homology"/>
<feature type="transmembrane region" description="Helical" evidence="7">
    <location>
        <begin position="28"/>
        <end position="48"/>
    </location>
</feature>
<evidence type="ECO:0000256" key="1">
    <source>
        <dbReference type="ARBA" id="ARBA00004651"/>
    </source>
</evidence>
<evidence type="ECO:0000313" key="10">
    <source>
        <dbReference type="Proteomes" id="UP000732377"/>
    </source>
</evidence>
<evidence type="ECO:0000256" key="3">
    <source>
        <dbReference type="ARBA" id="ARBA00022475"/>
    </source>
</evidence>
<evidence type="ECO:0000256" key="2">
    <source>
        <dbReference type="ARBA" id="ARBA00022448"/>
    </source>
</evidence>
<dbReference type="GO" id="GO:0055085">
    <property type="term" value="P:transmembrane transport"/>
    <property type="evidence" value="ECO:0007669"/>
    <property type="project" value="InterPro"/>
</dbReference>
<keyword evidence="9" id="KW-0762">Sugar transport</keyword>